<name>A0AAD5IS60_ACENE</name>
<evidence type="ECO:0000313" key="2">
    <source>
        <dbReference type="Proteomes" id="UP001064489"/>
    </source>
</evidence>
<organism evidence="1 2">
    <name type="scientific">Acer negundo</name>
    <name type="common">Box elder</name>
    <dbReference type="NCBI Taxonomy" id="4023"/>
    <lineage>
        <taxon>Eukaryota</taxon>
        <taxon>Viridiplantae</taxon>
        <taxon>Streptophyta</taxon>
        <taxon>Embryophyta</taxon>
        <taxon>Tracheophyta</taxon>
        <taxon>Spermatophyta</taxon>
        <taxon>Magnoliopsida</taxon>
        <taxon>eudicotyledons</taxon>
        <taxon>Gunneridae</taxon>
        <taxon>Pentapetalae</taxon>
        <taxon>rosids</taxon>
        <taxon>malvids</taxon>
        <taxon>Sapindales</taxon>
        <taxon>Sapindaceae</taxon>
        <taxon>Hippocastanoideae</taxon>
        <taxon>Acereae</taxon>
        <taxon>Acer</taxon>
    </lineage>
</organism>
<reference evidence="1" key="2">
    <citation type="submission" date="2023-02" db="EMBL/GenBank/DDBJ databases">
        <authorList>
            <person name="Swenson N.G."/>
            <person name="Wegrzyn J.L."/>
            <person name="Mcevoy S.L."/>
        </authorList>
    </citation>
    <scope>NUCLEOTIDE SEQUENCE</scope>
    <source>
        <strain evidence="1">91603</strain>
        <tissue evidence="1">Leaf</tissue>
    </source>
</reference>
<keyword evidence="2" id="KW-1185">Reference proteome</keyword>
<accession>A0AAD5IS60</accession>
<comment type="caution">
    <text evidence="1">The sequence shown here is derived from an EMBL/GenBank/DDBJ whole genome shotgun (WGS) entry which is preliminary data.</text>
</comment>
<reference evidence="1" key="1">
    <citation type="journal article" date="2022" name="Plant J.">
        <title>Strategies of tolerance reflected in two North American maple genomes.</title>
        <authorList>
            <person name="McEvoy S.L."/>
            <person name="Sezen U.U."/>
            <person name="Trouern-Trend A."/>
            <person name="McMahon S.M."/>
            <person name="Schaberg P.G."/>
            <person name="Yang J."/>
            <person name="Wegrzyn J.L."/>
            <person name="Swenson N.G."/>
        </authorList>
    </citation>
    <scope>NUCLEOTIDE SEQUENCE</scope>
    <source>
        <strain evidence="1">91603</strain>
    </source>
</reference>
<dbReference type="AlphaFoldDB" id="A0AAD5IS60"/>
<sequence>MLIYRCTTIVNNITTAKWTMLALGQPLIDAIYMVDMFTLVKNSTPVSILEILHTYNTITILLADSFMTIVEDRVSYDGFPRTANLFLVCAAAA</sequence>
<gene>
    <name evidence="1" type="ORF">LWI28_001284</name>
</gene>
<proteinExistence type="predicted"/>
<dbReference type="EMBL" id="JAJSOW010000102">
    <property type="protein sequence ID" value="KAI9176318.1"/>
    <property type="molecule type" value="Genomic_DNA"/>
</dbReference>
<dbReference type="Proteomes" id="UP001064489">
    <property type="component" value="Chromosome 5"/>
</dbReference>
<protein>
    <submittedName>
        <fullName evidence="1">Uncharacterized protein</fullName>
    </submittedName>
</protein>
<evidence type="ECO:0000313" key="1">
    <source>
        <dbReference type="EMBL" id="KAI9176318.1"/>
    </source>
</evidence>